<reference evidence="1 2" key="1">
    <citation type="journal article" date="2022" name="Hortic Res">
        <title>A haplotype resolved chromosomal level avocado genome allows analysis of novel avocado genes.</title>
        <authorList>
            <person name="Nath O."/>
            <person name="Fletcher S.J."/>
            <person name="Hayward A."/>
            <person name="Shaw L.M."/>
            <person name="Masouleh A.K."/>
            <person name="Furtado A."/>
            <person name="Henry R.J."/>
            <person name="Mitter N."/>
        </authorList>
    </citation>
    <scope>NUCLEOTIDE SEQUENCE [LARGE SCALE GENOMIC DNA]</scope>
    <source>
        <strain evidence="2">cv. Hass</strain>
    </source>
</reference>
<comment type="caution">
    <text evidence="1">The sequence shown here is derived from an EMBL/GenBank/DDBJ whole genome shotgun (WGS) entry which is preliminary data.</text>
</comment>
<evidence type="ECO:0000313" key="1">
    <source>
        <dbReference type="EMBL" id="KAJ8625065.1"/>
    </source>
</evidence>
<accession>A0ACC2KV82</accession>
<dbReference type="EMBL" id="CM056819">
    <property type="protein sequence ID" value="KAJ8625065.1"/>
    <property type="molecule type" value="Genomic_DNA"/>
</dbReference>
<name>A0ACC2KV82_PERAE</name>
<proteinExistence type="predicted"/>
<protein>
    <submittedName>
        <fullName evidence="1">Uncharacterized protein</fullName>
    </submittedName>
</protein>
<sequence length="202" mass="22455">MHLRALAAAAANSSSSKMALMNAPRFLSIIPNRRSFISNYPSFLPLPSTPTPTPNITQTSLIKPGLICFARHLPKATSEETATTILEKFDNVYHEERNDKEASFDARAEAIEILDKLKMKLDLVDPYPVLVYGSGALAALWISAAIVGALDSIPLLPKLLEVVGLGFTVWFSYRYVIFKKDRKELSENFQKIKQEIIGSNED</sequence>
<organism evidence="1 2">
    <name type="scientific">Persea americana</name>
    <name type="common">Avocado</name>
    <dbReference type="NCBI Taxonomy" id="3435"/>
    <lineage>
        <taxon>Eukaryota</taxon>
        <taxon>Viridiplantae</taxon>
        <taxon>Streptophyta</taxon>
        <taxon>Embryophyta</taxon>
        <taxon>Tracheophyta</taxon>
        <taxon>Spermatophyta</taxon>
        <taxon>Magnoliopsida</taxon>
        <taxon>Magnoliidae</taxon>
        <taxon>Laurales</taxon>
        <taxon>Lauraceae</taxon>
        <taxon>Persea</taxon>
    </lineage>
</organism>
<evidence type="ECO:0000313" key="2">
    <source>
        <dbReference type="Proteomes" id="UP001234297"/>
    </source>
</evidence>
<keyword evidence="2" id="KW-1185">Reference proteome</keyword>
<dbReference type="Proteomes" id="UP001234297">
    <property type="component" value="Chromosome 11"/>
</dbReference>
<gene>
    <name evidence="1" type="ORF">MRB53_033595</name>
</gene>